<feature type="chain" id="PRO_5034936428" description="CHAT domain-containing protein" evidence="1">
    <location>
        <begin position="28"/>
        <end position="1451"/>
    </location>
</feature>
<dbReference type="OrthoDB" id="9771112at2"/>
<evidence type="ECO:0000256" key="1">
    <source>
        <dbReference type="SAM" id="SignalP"/>
    </source>
</evidence>
<dbReference type="Proteomes" id="UP000036951">
    <property type="component" value="Unassembled WGS sequence"/>
</dbReference>
<keyword evidence="4" id="KW-1185">Reference proteome</keyword>
<dbReference type="Gene3D" id="1.25.40.10">
    <property type="entry name" value="Tetratricopeptide repeat domain"/>
    <property type="match status" value="1"/>
</dbReference>
<evidence type="ECO:0000313" key="3">
    <source>
        <dbReference type="EMBL" id="KOO67726.1"/>
    </source>
</evidence>
<comment type="caution">
    <text evidence="3">The sequence shown here is derived from an EMBL/GenBank/DDBJ whole genome shotgun (WGS) entry which is preliminary data.</text>
</comment>
<dbReference type="InterPro" id="IPR024983">
    <property type="entry name" value="CHAT_dom"/>
</dbReference>
<dbReference type="RefSeq" id="WP_053398930.1">
    <property type="nucleotide sequence ID" value="NZ_LFQU01000027.1"/>
</dbReference>
<dbReference type="PANTHER" id="PTHR10098:SF108">
    <property type="entry name" value="TETRATRICOPEPTIDE REPEAT PROTEIN 28"/>
    <property type="match status" value="1"/>
</dbReference>
<reference evidence="3 4" key="1">
    <citation type="submission" date="2015-06" db="EMBL/GenBank/DDBJ databases">
        <title>Prevotella sp. 109, sp. nov., a novel member of the family Prevotellaceae isolated from human faeces.</title>
        <authorList>
            <person name="Shkoporov A.N."/>
            <person name="Chaplin A.V."/>
            <person name="Kafarskaia L.I."/>
            <person name="Efimov B.A."/>
        </authorList>
    </citation>
    <scope>NUCLEOTIDE SEQUENCE [LARGE SCALE GENOMIC DNA]</scope>
    <source>
        <strain evidence="3 4">109</strain>
    </source>
</reference>
<keyword evidence="1" id="KW-0732">Signal</keyword>
<organism evidence="3 4">
    <name type="scientific">Xylanibacter rarus</name>
    <dbReference type="NCBI Taxonomy" id="1676614"/>
    <lineage>
        <taxon>Bacteria</taxon>
        <taxon>Pseudomonadati</taxon>
        <taxon>Bacteroidota</taxon>
        <taxon>Bacteroidia</taxon>
        <taxon>Bacteroidales</taxon>
        <taxon>Prevotellaceae</taxon>
        <taxon>Xylanibacter</taxon>
    </lineage>
</organism>
<evidence type="ECO:0000313" key="4">
    <source>
        <dbReference type="Proteomes" id="UP000036951"/>
    </source>
</evidence>
<evidence type="ECO:0000259" key="2">
    <source>
        <dbReference type="Pfam" id="PF12770"/>
    </source>
</evidence>
<feature type="domain" description="CHAT" evidence="2">
    <location>
        <begin position="1138"/>
        <end position="1447"/>
    </location>
</feature>
<dbReference type="Pfam" id="PF12770">
    <property type="entry name" value="CHAT"/>
    <property type="match status" value="1"/>
</dbReference>
<dbReference type="EMBL" id="LFQU01000027">
    <property type="protein sequence ID" value="KOO67726.1"/>
    <property type="molecule type" value="Genomic_DNA"/>
</dbReference>
<name>A0A8E1QW30_9BACT</name>
<dbReference type="PANTHER" id="PTHR10098">
    <property type="entry name" value="RAPSYN-RELATED"/>
    <property type="match status" value="1"/>
</dbReference>
<proteinExistence type="predicted"/>
<dbReference type="SUPFAM" id="SSF48452">
    <property type="entry name" value="TPR-like"/>
    <property type="match status" value="1"/>
</dbReference>
<dbReference type="InterPro" id="IPR011990">
    <property type="entry name" value="TPR-like_helical_dom_sf"/>
</dbReference>
<protein>
    <recommendedName>
        <fullName evidence="2">CHAT domain-containing protein</fullName>
    </recommendedName>
</protein>
<sequence>MMPFRINLHKLSVAVLICLATVCVLHARNTEATDAHDEAMLIMKASDAVSSLDRSQASTERIRAAARLVPVLNDYADMLASNRLDPKGSMKMAALKACADAAERYSEECPEALARTLYNLANLQGSYYDSACIPTIERAISLVDGIATAEEAQLLYKIARQHLLYSYVEGENPMRIREIFGLEKDFLRFYKSHPETVSKAEMMHMLAIMKERTEFDNDFKQATDSVLFADKDIDTTHYDIIPFTGIITNSPYYYRESLAILRRLLGNDSPDTMVPWINCLMAGAMPGDRAALVAAADSVVAITESKMPQGHPMITDMKAIRDYIAATNGYPLRFDWKYAGELEPYAGYYGAGSRAYLSLPVIYGLNLGMAEGASSVADVMKMEQIYDATARITYADDPGQYIMDKMCFMQAYEKSDVTTLASRLQELTAMALDRRLKPSWRLFAAARRLAQACNRNGRTQDALAITRRLAGDLDMLTGGKALPITADIQLETAGYAQYYSQSADTIRREYDKTLKLYAEVGIPPTMPLLNYGLYLNSIGDYDGAIRQFEALLKLDALRNLPYDRAYTRLLLGQSMLNAHITDTARLADVFGEAEKLYMADTVDLNSETVRGYMLLAHYYNYLNRHDLTEKALRKGWELASQLCEPLDATLFDFNNELFSLYFFQGNDHEAELFNEQNIAAIEAAGLQESALYLEALWNRFIIINWRTPNDLLQYLPAVMEQIPIIASVYERTGQSPDILYNYALRILTVALDAAAEGKTLMDSSAEEYGKTSEKAAEYRKGKEFFYRMMSMFKEQALPLMHKIEKDFPEYVKPYDYRATPTWLSIVSSLMKWYGKVEADKQLELHYLNLMAEAYTASGTPWQADNAMAEYYIRESNWQKAYEHTQRCCQHIDRFSTFEKLQIGDRMAFLANTLHHDDEAVETAVAQAGRIRSYVLANFDFMSSNERAEFLNSYGNTGIRLNDMLSRRPAELAADVYDAALFDKGLLLHSWERLRRSILRSGDKALVAKLDTLDMLNKQKRAMSMDMTDSASSWAHAKMQRSIDRLEKWLSRQTVKFRADTMRVVSWQDVRSSLKDKEAAVEFVLGDSSLMALVVRPGCERPRYVRLCNAAECYETLSRVDNFPAETRARRLYTYGRSKLYDLIWAPLAGELGGVKTVYYSPTAFLNRVAFAALPVSADSCLADCYDLHQLSTTALLAARGRTGKISSAALFGGINYGNMPESMTQNADGSRAALSVAFADLTETRAETDTIAENMTAGGIAIDKYMGDNATEANFYALDGNSPGIIHLATHGFYISEKNVESNAFLKNHPGGRYHSMQRSGLAFAGANATWMGEKKPDGNDGIMTANELSMLDLSRTDLVVLSACETALGDYSLEGVYGLQRGFKEAGVRSMILSLWNVNDRATSLFMQDFYRLWLGGRSKHEAFSQAVVNLRATHPSPFFWAAFVLLDAE</sequence>
<gene>
    <name evidence="3" type="ORF">ACU52_11835</name>
</gene>
<accession>A0A8E1QW30</accession>
<feature type="signal peptide" evidence="1">
    <location>
        <begin position="1"/>
        <end position="27"/>
    </location>
</feature>